<reference evidence="8 9" key="1">
    <citation type="journal article" date="2018" name="Sci. Rep.">
        <title>A novel species of the marine cyanobacterium Acaryochloris with a unique pigment content and lifestyle.</title>
        <authorList>
            <person name="Partensky F."/>
            <person name="Six C."/>
            <person name="Ratin M."/>
            <person name="Garczarek L."/>
            <person name="Vaulot D."/>
            <person name="Probert I."/>
            <person name="Calteau A."/>
            <person name="Gourvil P."/>
            <person name="Marie D."/>
            <person name="Grebert T."/>
            <person name="Bouchier C."/>
            <person name="Le Panse S."/>
            <person name="Gachenot M."/>
            <person name="Rodriguez F."/>
            <person name="Garrido J.L."/>
        </authorList>
    </citation>
    <scope>NUCLEOTIDE SEQUENCE [LARGE SCALE GENOMIC DNA]</scope>
    <source>
        <strain evidence="8 9">RCC1774</strain>
    </source>
</reference>
<protein>
    <recommendedName>
        <fullName evidence="6">TVP38/TMEM64 family membrane protein</fullName>
    </recommendedName>
</protein>
<name>A0A2W1JC22_9CYAN</name>
<comment type="caution">
    <text evidence="8">The sequence shown here is derived from an EMBL/GenBank/DDBJ whole genome shotgun (WGS) entry which is preliminary data.</text>
</comment>
<feature type="transmembrane region" description="Helical" evidence="6">
    <location>
        <begin position="158"/>
        <end position="182"/>
    </location>
</feature>
<dbReference type="Pfam" id="PF09335">
    <property type="entry name" value="VTT_dom"/>
    <property type="match status" value="1"/>
</dbReference>
<feature type="transmembrane region" description="Helical" evidence="6">
    <location>
        <begin position="188"/>
        <end position="207"/>
    </location>
</feature>
<dbReference type="OrthoDB" id="9812980at2"/>
<keyword evidence="3 6" id="KW-0812">Transmembrane</keyword>
<evidence type="ECO:0000313" key="8">
    <source>
        <dbReference type="EMBL" id="PZD71539.1"/>
    </source>
</evidence>
<feature type="transmembrane region" description="Helical" evidence="6">
    <location>
        <begin position="127"/>
        <end position="146"/>
    </location>
</feature>
<evidence type="ECO:0000256" key="2">
    <source>
        <dbReference type="ARBA" id="ARBA00022475"/>
    </source>
</evidence>
<accession>A0A2W1JC22</accession>
<dbReference type="AlphaFoldDB" id="A0A2W1JC22"/>
<dbReference type="PANTHER" id="PTHR12677:SF59">
    <property type="entry name" value="GOLGI APPARATUS MEMBRANE PROTEIN TVP38-RELATED"/>
    <property type="match status" value="1"/>
</dbReference>
<evidence type="ECO:0000256" key="4">
    <source>
        <dbReference type="ARBA" id="ARBA00022989"/>
    </source>
</evidence>
<feature type="transmembrane region" description="Helical" evidence="6">
    <location>
        <begin position="82"/>
        <end position="101"/>
    </location>
</feature>
<keyword evidence="4 6" id="KW-1133">Transmembrane helix</keyword>
<evidence type="ECO:0000256" key="6">
    <source>
        <dbReference type="RuleBase" id="RU366058"/>
    </source>
</evidence>
<evidence type="ECO:0000259" key="7">
    <source>
        <dbReference type="Pfam" id="PF09335"/>
    </source>
</evidence>
<keyword evidence="2 6" id="KW-1003">Cell membrane</keyword>
<feature type="transmembrane region" description="Helical" evidence="6">
    <location>
        <begin position="42"/>
        <end position="61"/>
    </location>
</feature>
<proteinExistence type="inferred from homology"/>
<organism evidence="8 9">
    <name type="scientific">Acaryochloris thomasi RCC1774</name>
    <dbReference type="NCBI Taxonomy" id="1764569"/>
    <lineage>
        <taxon>Bacteria</taxon>
        <taxon>Bacillati</taxon>
        <taxon>Cyanobacteriota</taxon>
        <taxon>Cyanophyceae</taxon>
        <taxon>Acaryochloridales</taxon>
        <taxon>Acaryochloridaceae</taxon>
        <taxon>Acaryochloris</taxon>
        <taxon>Acaryochloris thomasi</taxon>
    </lineage>
</organism>
<feature type="domain" description="VTT" evidence="7">
    <location>
        <begin position="64"/>
        <end position="180"/>
    </location>
</feature>
<evidence type="ECO:0000313" key="9">
    <source>
        <dbReference type="Proteomes" id="UP000248857"/>
    </source>
</evidence>
<dbReference type="EMBL" id="PQWO01000016">
    <property type="protein sequence ID" value="PZD71539.1"/>
    <property type="molecule type" value="Genomic_DNA"/>
</dbReference>
<evidence type="ECO:0000256" key="1">
    <source>
        <dbReference type="ARBA" id="ARBA00004651"/>
    </source>
</evidence>
<dbReference type="GO" id="GO:0005886">
    <property type="term" value="C:plasma membrane"/>
    <property type="evidence" value="ECO:0007669"/>
    <property type="project" value="UniProtKB-SubCell"/>
</dbReference>
<keyword evidence="9" id="KW-1185">Reference proteome</keyword>
<dbReference type="PANTHER" id="PTHR12677">
    <property type="entry name" value="GOLGI APPARATUS MEMBRANE PROTEIN TVP38-RELATED"/>
    <property type="match status" value="1"/>
</dbReference>
<dbReference type="InterPro" id="IPR015414">
    <property type="entry name" value="TMEM64"/>
</dbReference>
<evidence type="ECO:0000256" key="3">
    <source>
        <dbReference type="ARBA" id="ARBA00022692"/>
    </source>
</evidence>
<evidence type="ECO:0000256" key="5">
    <source>
        <dbReference type="ARBA" id="ARBA00023136"/>
    </source>
</evidence>
<gene>
    <name evidence="8" type="primary">ydjZ_7</name>
    <name evidence="8" type="ORF">C1752_06159</name>
</gene>
<dbReference type="InterPro" id="IPR032816">
    <property type="entry name" value="VTT_dom"/>
</dbReference>
<comment type="similarity">
    <text evidence="6">Belongs to the TVP38/TMEM64 family.</text>
</comment>
<keyword evidence="5 6" id="KW-0472">Membrane</keyword>
<comment type="subcellular location">
    <subcellularLocation>
        <location evidence="1 6">Cell membrane</location>
        <topology evidence="1 6">Multi-pass membrane protein</topology>
    </subcellularLocation>
</comment>
<dbReference type="Proteomes" id="UP000248857">
    <property type="component" value="Unassembled WGS sequence"/>
</dbReference>
<dbReference type="RefSeq" id="WP_158535152.1">
    <property type="nucleotide sequence ID" value="NZ_CAWNWM010000016.1"/>
</dbReference>
<sequence>MKPSHWIALFVTALCAIFSGWLVTQAGIDWHSPQQWIQYLHGLGWIGILVFISFSAIAIVVSPIPSTPFTIAAGTIWGPIQAGIYGTIGIYLGSIIAYWIGRTWGRATVKVLTGKAIYLSKHRGEKYLGWVVMITHMIPVIPYDLISYGAGISGLSFIWFALPCLLGIMPCTFLLTHLGAAIMLNSSATLAIALVFIAVLGVLAWGVKRRNWFGLADVISFQ</sequence>